<evidence type="ECO:0000313" key="3">
    <source>
        <dbReference type="Proteomes" id="UP001500503"/>
    </source>
</evidence>
<comment type="caution">
    <text evidence="2">The sequence shown here is derived from an EMBL/GenBank/DDBJ whole genome shotgun (WGS) entry which is preliminary data.</text>
</comment>
<feature type="region of interest" description="Disordered" evidence="1">
    <location>
        <begin position="124"/>
        <end position="181"/>
    </location>
</feature>
<dbReference type="RefSeq" id="WP_345474364.1">
    <property type="nucleotide sequence ID" value="NZ_BAABHF010000054.1"/>
</dbReference>
<feature type="compositionally biased region" description="Pro residues" evidence="1">
    <location>
        <begin position="136"/>
        <end position="146"/>
    </location>
</feature>
<evidence type="ECO:0000313" key="2">
    <source>
        <dbReference type="EMBL" id="GAA4516572.1"/>
    </source>
</evidence>
<evidence type="ECO:0000256" key="1">
    <source>
        <dbReference type="SAM" id="MobiDB-lite"/>
    </source>
</evidence>
<keyword evidence="3" id="KW-1185">Reference proteome</keyword>
<reference evidence="3" key="1">
    <citation type="journal article" date="2019" name="Int. J. Syst. Evol. Microbiol.">
        <title>The Global Catalogue of Microorganisms (GCM) 10K type strain sequencing project: providing services to taxonomists for standard genome sequencing and annotation.</title>
        <authorList>
            <consortium name="The Broad Institute Genomics Platform"/>
            <consortium name="The Broad Institute Genome Sequencing Center for Infectious Disease"/>
            <person name="Wu L."/>
            <person name="Ma J."/>
        </authorList>
    </citation>
    <scope>NUCLEOTIDE SEQUENCE [LARGE SCALE GENOMIC DNA]</scope>
    <source>
        <strain evidence="3">JCM 17933</strain>
    </source>
</reference>
<accession>A0ABP8R2U9</accession>
<feature type="compositionally biased region" description="Polar residues" evidence="1">
    <location>
        <begin position="161"/>
        <end position="173"/>
    </location>
</feature>
<sequence length="181" mass="19556">MPRLIHPFSDRLQETLADSAPRLRARGLSLRLRVAFHAGLVDDEHPVTAGISTATNDVSRLLDCDPLRAALRDSDPGVTFAAMVLSQEVFEMFVRAGRTGLQPSRFTQVRAKVKQFDRPAFLYVPKPSRRENPDDAPTPVPGPRPSAPTGGISMGDVSVSGDGTNNVIGNQVSGGIRQDRS</sequence>
<gene>
    <name evidence="2" type="ORF">GCM10023191_087770</name>
</gene>
<organism evidence="2 3">
    <name type="scientific">Actinoallomurus oryzae</name>
    <dbReference type="NCBI Taxonomy" id="502180"/>
    <lineage>
        <taxon>Bacteria</taxon>
        <taxon>Bacillati</taxon>
        <taxon>Actinomycetota</taxon>
        <taxon>Actinomycetes</taxon>
        <taxon>Streptosporangiales</taxon>
        <taxon>Thermomonosporaceae</taxon>
        <taxon>Actinoallomurus</taxon>
    </lineage>
</organism>
<dbReference type="EMBL" id="BAABHF010000054">
    <property type="protein sequence ID" value="GAA4516572.1"/>
    <property type="molecule type" value="Genomic_DNA"/>
</dbReference>
<protein>
    <recommendedName>
        <fullName evidence="4">Guanylate cyclase domain-containing protein</fullName>
    </recommendedName>
</protein>
<dbReference type="Proteomes" id="UP001500503">
    <property type="component" value="Unassembled WGS sequence"/>
</dbReference>
<name>A0ABP8R2U9_9ACTN</name>
<proteinExistence type="predicted"/>
<evidence type="ECO:0008006" key="4">
    <source>
        <dbReference type="Google" id="ProtNLM"/>
    </source>
</evidence>